<feature type="domain" description="HTH luxR-type" evidence="5">
    <location>
        <begin position="440"/>
        <end position="505"/>
    </location>
</feature>
<feature type="transmembrane region" description="Helical" evidence="4">
    <location>
        <begin position="220"/>
        <end position="237"/>
    </location>
</feature>
<dbReference type="GO" id="GO:0006355">
    <property type="term" value="P:regulation of DNA-templated transcription"/>
    <property type="evidence" value="ECO:0007669"/>
    <property type="project" value="InterPro"/>
</dbReference>
<reference evidence="7" key="1">
    <citation type="submission" date="2016-10" db="EMBL/GenBank/DDBJ databases">
        <authorList>
            <person name="Varghese N."/>
        </authorList>
    </citation>
    <scope>NUCLEOTIDE SEQUENCE [LARGE SCALE GENOMIC DNA]</scope>
    <source>
        <strain evidence="7">DSM 21843</strain>
    </source>
</reference>
<dbReference type="InterPro" id="IPR016032">
    <property type="entry name" value="Sig_transdc_resp-reg_C-effctor"/>
</dbReference>
<dbReference type="EMBL" id="FOEC01000002">
    <property type="protein sequence ID" value="SEO53388.1"/>
    <property type="molecule type" value="Genomic_DNA"/>
</dbReference>
<accession>A0A172RZE9</accession>
<gene>
    <name evidence="6" type="ORF">SAMN02910314_00481</name>
</gene>
<feature type="transmembrane region" description="Helical" evidence="4">
    <location>
        <begin position="152"/>
        <end position="175"/>
    </location>
</feature>
<dbReference type="PANTHER" id="PTHR44688:SF16">
    <property type="entry name" value="DNA-BINDING TRANSCRIPTIONAL ACTIVATOR DEVR_DOSR"/>
    <property type="match status" value="1"/>
</dbReference>
<keyword evidence="7" id="KW-1185">Reference proteome</keyword>
<dbReference type="CDD" id="cd06170">
    <property type="entry name" value="LuxR_C_like"/>
    <property type="match status" value="1"/>
</dbReference>
<dbReference type="SUPFAM" id="SSF103473">
    <property type="entry name" value="MFS general substrate transporter"/>
    <property type="match status" value="1"/>
</dbReference>
<feature type="transmembrane region" description="Helical" evidence="4">
    <location>
        <begin position="94"/>
        <end position="114"/>
    </location>
</feature>
<keyword evidence="3" id="KW-0804">Transcription</keyword>
<name>A0A172RZE9_9ACTN</name>
<dbReference type="KEGG" id="ddt:AAY81_08315"/>
<dbReference type="RefSeq" id="WP_066663851.1">
    <property type="nucleotide sequence ID" value="NZ_CP011402.1"/>
</dbReference>
<dbReference type="PRINTS" id="PR00038">
    <property type="entry name" value="HTHLUXR"/>
</dbReference>
<feature type="transmembrane region" description="Helical" evidence="4">
    <location>
        <begin position="181"/>
        <end position="199"/>
    </location>
</feature>
<dbReference type="Gene3D" id="1.10.10.10">
    <property type="entry name" value="Winged helix-like DNA-binding domain superfamily/Winged helix DNA-binding domain"/>
    <property type="match status" value="1"/>
</dbReference>
<feature type="transmembrane region" description="Helical" evidence="4">
    <location>
        <begin position="120"/>
        <end position="140"/>
    </location>
</feature>
<keyword evidence="1" id="KW-0805">Transcription regulation</keyword>
<evidence type="ECO:0000256" key="1">
    <source>
        <dbReference type="ARBA" id="ARBA00023015"/>
    </source>
</evidence>
<keyword evidence="2" id="KW-0238">DNA-binding</keyword>
<dbReference type="Pfam" id="PF00196">
    <property type="entry name" value="GerE"/>
    <property type="match status" value="1"/>
</dbReference>
<dbReference type="InterPro" id="IPR000792">
    <property type="entry name" value="Tscrpt_reg_LuxR_C"/>
</dbReference>
<feature type="transmembrane region" description="Helical" evidence="4">
    <location>
        <begin position="285"/>
        <end position="305"/>
    </location>
</feature>
<dbReference type="AlphaFoldDB" id="A0A172RZE9"/>
<feature type="transmembrane region" description="Helical" evidence="4">
    <location>
        <begin position="257"/>
        <end position="278"/>
    </location>
</feature>
<feature type="transmembrane region" description="Helical" evidence="4">
    <location>
        <begin position="27"/>
        <end position="46"/>
    </location>
</feature>
<dbReference type="STRING" id="79604.AAY81_08315"/>
<feature type="transmembrane region" description="Helical" evidence="4">
    <location>
        <begin position="311"/>
        <end position="329"/>
    </location>
</feature>
<protein>
    <submittedName>
        <fullName evidence="6">Regulatory protein, luxR family</fullName>
    </submittedName>
</protein>
<keyword evidence="4" id="KW-0812">Transmembrane</keyword>
<dbReference type="InterPro" id="IPR036388">
    <property type="entry name" value="WH-like_DNA-bd_sf"/>
</dbReference>
<proteinExistence type="predicted"/>
<evidence type="ECO:0000256" key="3">
    <source>
        <dbReference type="ARBA" id="ARBA00023163"/>
    </source>
</evidence>
<feature type="transmembrane region" description="Helical" evidence="4">
    <location>
        <begin position="61"/>
        <end position="82"/>
    </location>
</feature>
<evidence type="ECO:0000313" key="6">
    <source>
        <dbReference type="EMBL" id="SEO53388.1"/>
    </source>
</evidence>
<sequence length="510" mass="54769">MQTESKGRESRGVGDLAREIEEQWPSLKYLSLGCYYAWIFLCYSSQVLEAWAGVESFVPKFSMYISSTIALTVTLVLAAVFHRRFERLLERRRFVMLAALLASLATAALAYGLQSDPEGPIYHAGCVLTGVGTALIALRIGTIYGSLSARKALMLTSVSFLFATMIYFVCVGVPAVLGLDILTLLPLIAAVLTLSFTGSGQRGVAEKSAESPAHHLPHGFLVRLVLATFVFSLAASFASGGAHSAVGLSSVSDDGSIAMFLIGLVAIVVFIISGVLSARFDLVRLYYPLILLASISLLVIPVTGGHLEGHGLLPTVVYNVFIMFIWVLLSHVSDRTQLSAVQVFGWGRGASALGTTVGNVLAMEIQTASGDPTNMMVVASVALLFALAATAMVVLKEGALDDMFAKTGGDTSQGFSALLDPFAQDAALAGKGSWMRSCEELADETNLSKREREVLVLLSKGRTIEFIAEDLGISFNTSKSHVRHVYEKTGVHTRQELLSLIETRRNAMRV</sequence>
<dbReference type="PROSITE" id="PS50043">
    <property type="entry name" value="HTH_LUXR_2"/>
    <property type="match status" value="1"/>
</dbReference>
<keyword evidence="4" id="KW-0472">Membrane</keyword>
<evidence type="ECO:0000259" key="5">
    <source>
        <dbReference type="PROSITE" id="PS50043"/>
    </source>
</evidence>
<feature type="transmembrane region" description="Helical" evidence="4">
    <location>
        <begin position="341"/>
        <end position="363"/>
    </location>
</feature>
<dbReference type="SUPFAM" id="SSF46894">
    <property type="entry name" value="C-terminal effector domain of the bipartite response regulators"/>
    <property type="match status" value="1"/>
</dbReference>
<dbReference type="PANTHER" id="PTHR44688">
    <property type="entry name" value="DNA-BINDING TRANSCRIPTIONAL ACTIVATOR DEVR_DOSR"/>
    <property type="match status" value="1"/>
</dbReference>
<evidence type="ECO:0000256" key="2">
    <source>
        <dbReference type="ARBA" id="ARBA00023125"/>
    </source>
</evidence>
<feature type="transmembrane region" description="Helical" evidence="4">
    <location>
        <begin position="375"/>
        <end position="395"/>
    </location>
</feature>
<dbReference type="SMART" id="SM00421">
    <property type="entry name" value="HTH_LUXR"/>
    <property type="match status" value="1"/>
</dbReference>
<dbReference type="GO" id="GO:0003677">
    <property type="term" value="F:DNA binding"/>
    <property type="evidence" value="ECO:0007669"/>
    <property type="project" value="UniProtKB-KW"/>
</dbReference>
<evidence type="ECO:0000256" key="4">
    <source>
        <dbReference type="SAM" id="Phobius"/>
    </source>
</evidence>
<evidence type="ECO:0000313" key="7">
    <source>
        <dbReference type="Proteomes" id="UP000182975"/>
    </source>
</evidence>
<dbReference type="OrthoDB" id="3170587at2"/>
<dbReference type="InterPro" id="IPR036259">
    <property type="entry name" value="MFS_trans_sf"/>
</dbReference>
<organism evidence="6 7">
    <name type="scientific">Denitrobacterium detoxificans</name>
    <dbReference type="NCBI Taxonomy" id="79604"/>
    <lineage>
        <taxon>Bacteria</taxon>
        <taxon>Bacillati</taxon>
        <taxon>Actinomycetota</taxon>
        <taxon>Coriobacteriia</taxon>
        <taxon>Eggerthellales</taxon>
        <taxon>Eggerthellaceae</taxon>
        <taxon>Denitrobacterium</taxon>
    </lineage>
</organism>
<dbReference type="Proteomes" id="UP000182975">
    <property type="component" value="Unassembled WGS sequence"/>
</dbReference>
<keyword evidence="4" id="KW-1133">Transmembrane helix</keyword>